<accession>A0A1E3SL93</accession>
<comment type="similarity">
    <text evidence="2 6">Belongs to the UPF0677 family.</text>
</comment>
<dbReference type="InterPro" id="IPR029063">
    <property type="entry name" value="SAM-dependent_MTases_sf"/>
</dbReference>
<dbReference type="Pfam" id="PF04072">
    <property type="entry name" value="LCM"/>
    <property type="match status" value="1"/>
</dbReference>
<keyword evidence="8" id="KW-1185">Reference proteome</keyword>
<dbReference type="Proteomes" id="UP000192739">
    <property type="component" value="Unassembled WGS sequence"/>
</dbReference>
<evidence type="ECO:0000256" key="4">
    <source>
        <dbReference type="ARBA" id="ARBA00022679"/>
    </source>
</evidence>
<evidence type="ECO:0000313" key="7">
    <source>
        <dbReference type="EMBL" id="ORB09573.1"/>
    </source>
</evidence>
<comment type="function">
    <text evidence="1 6">Exhibits S-adenosyl-L-methionine-dependent methyltransferase activity.</text>
</comment>
<evidence type="ECO:0000256" key="1">
    <source>
        <dbReference type="ARBA" id="ARBA00003907"/>
    </source>
</evidence>
<dbReference type="AlphaFoldDB" id="A0A1E3SL93"/>
<dbReference type="InterPro" id="IPR007213">
    <property type="entry name" value="Ppm1/Ppm2/Tcmp"/>
</dbReference>
<dbReference type="NCBIfam" id="TIGR00027">
    <property type="entry name" value="mthyl_TIGR00027"/>
    <property type="match status" value="1"/>
</dbReference>
<evidence type="ECO:0000256" key="6">
    <source>
        <dbReference type="RuleBase" id="RU362030"/>
    </source>
</evidence>
<dbReference type="RefSeq" id="WP_069417592.1">
    <property type="nucleotide sequence ID" value="NZ_CBCRZH010000023.1"/>
</dbReference>
<dbReference type="InterPro" id="IPR011610">
    <property type="entry name" value="SAM_mthyl_Trfase_ML2640-like"/>
</dbReference>
<dbReference type="FunFam" id="3.40.50.150:FF:000152">
    <property type="entry name" value="S-adenosyl-L-methionine-dependent methyltransferase"/>
    <property type="match status" value="1"/>
</dbReference>
<keyword evidence="3 6" id="KW-0489">Methyltransferase</keyword>
<name>A0A1E3SL93_MYCIE</name>
<dbReference type="PANTHER" id="PTHR43619">
    <property type="entry name" value="S-ADENOSYL-L-METHIONINE-DEPENDENT METHYLTRANSFERASE YKTD-RELATED"/>
    <property type="match status" value="1"/>
</dbReference>
<protein>
    <recommendedName>
        <fullName evidence="6">S-adenosyl-L-methionine-dependent methyltransferase</fullName>
        <ecNumber evidence="6">2.1.1.-</ecNumber>
    </recommendedName>
</protein>
<keyword evidence="4 7" id="KW-0808">Transferase</keyword>
<evidence type="ECO:0000256" key="2">
    <source>
        <dbReference type="ARBA" id="ARBA00008138"/>
    </source>
</evidence>
<keyword evidence="5 6" id="KW-0949">S-adenosyl-L-methionine</keyword>
<dbReference type="EC" id="2.1.1.-" evidence="6"/>
<proteinExistence type="inferred from homology"/>
<dbReference type="GO" id="GO:0008168">
    <property type="term" value="F:methyltransferase activity"/>
    <property type="evidence" value="ECO:0007669"/>
    <property type="project" value="UniProtKB-UniRule"/>
</dbReference>
<sequence>MARTHDDNWDLASSVGVTATLVASGRAMATKDPRGLINDPYADPLVRAVGVDFFIKMMDGELDLATFDNSSPARAQAMIDGMAVRTKYFDDYFLNATNGGVRQAVILASGLDARAYRLPWPDGTVVYELDQPKVIEFKTTTLAGIGAEPTATRRAIPIDLRGDWPAALQQAGLDSTAPTAWLAEGLLIYLPPEAQDRLFDNIAALSAPGSTIATEFVPGIVDFDVDRAREMSSSFRDFGVDIDMASLVYPGERNHVVDYLRGKGWDVEGVTRTELFKRNGIPVPAPADDDPLGEIIFISAALSS</sequence>
<dbReference type="EMBL" id="MVHT01000009">
    <property type="protein sequence ID" value="ORB09573.1"/>
    <property type="molecule type" value="Genomic_DNA"/>
</dbReference>
<dbReference type="Gene3D" id="3.40.50.150">
    <property type="entry name" value="Vaccinia Virus protein VP39"/>
    <property type="match status" value="1"/>
</dbReference>
<dbReference type="GO" id="GO:0032259">
    <property type="term" value="P:methylation"/>
    <property type="evidence" value="ECO:0007669"/>
    <property type="project" value="UniProtKB-KW"/>
</dbReference>
<dbReference type="STRING" id="28445.BHQ20_03045"/>
<dbReference type="OrthoDB" id="9806164at2"/>
<comment type="caution">
    <text evidence="7">The sequence shown here is derived from an EMBL/GenBank/DDBJ whole genome shotgun (WGS) entry which is preliminary data.</text>
</comment>
<evidence type="ECO:0000256" key="3">
    <source>
        <dbReference type="ARBA" id="ARBA00022603"/>
    </source>
</evidence>
<dbReference type="SUPFAM" id="SSF53335">
    <property type="entry name" value="S-adenosyl-L-methionine-dependent methyltransferases"/>
    <property type="match status" value="1"/>
</dbReference>
<reference evidence="7 8" key="1">
    <citation type="submission" date="2017-02" db="EMBL/GenBank/DDBJ databases">
        <title>The new phylogeny of genus Mycobacterium.</title>
        <authorList>
            <person name="Tortoli E."/>
            <person name="Trovato A."/>
            <person name="Cirillo D.M."/>
        </authorList>
    </citation>
    <scope>NUCLEOTIDE SEQUENCE [LARGE SCALE GENOMIC DNA]</scope>
    <source>
        <strain evidence="7 8">DSM 44049</strain>
    </source>
</reference>
<evidence type="ECO:0000313" key="8">
    <source>
        <dbReference type="Proteomes" id="UP000192739"/>
    </source>
</evidence>
<evidence type="ECO:0000256" key="5">
    <source>
        <dbReference type="ARBA" id="ARBA00022691"/>
    </source>
</evidence>
<dbReference type="PANTHER" id="PTHR43619:SF2">
    <property type="entry name" value="S-ADENOSYL-L-METHIONINE-DEPENDENT METHYLTRANSFERASES SUPERFAMILY PROTEIN"/>
    <property type="match status" value="1"/>
</dbReference>
<gene>
    <name evidence="7" type="ORF">BST27_05445</name>
</gene>
<organism evidence="7 8">
    <name type="scientific">Mycobacterium intermedium</name>
    <dbReference type="NCBI Taxonomy" id="28445"/>
    <lineage>
        <taxon>Bacteria</taxon>
        <taxon>Bacillati</taxon>
        <taxon>Actinomycetota</taxon>
        <taxon>Actinomycetes</taxon>
        <taxon>Mycobacteriales</taxon>
        <taxon>Mycobacteriaceae</taxon>
        <taxon>Mycobacterium</taxon>
        <taxon>Mycobacterium simiae complex</taxon>
    </lineage>
</organism>